<dbReference type="STRING" id="84135.GCA_001052115_01039"/>
<dbReference type="SMART" id="SM00382">
    <property type="entry name" value="AAA"/>
    <property type="match status" value="1"/>
</dbReference>
<dbReference type="OrthoDB" id="9806726at2"/>
<feature type="domain" description="ABC transporter" evidence="5">
    <location>
        <begin position="2"/>
        <end position="233"/>
    </location>
</feature>
<dbReference type="EMBL" id="PNGT01000001">
    <property type="protein sequence ID" value="PMC53061.1"/>
    <property type="molecule type" value="Genomic_DNA"/>
</dbReference>
<keyword evidence="4 6" id="KW-0067">ATP-binding</keyword>
<evidence type="ECO:0000256" key="2">
    <source>
        <dbReference type="ARBA" id="ARBA00022448"/>
    </source>
</evidence>
<sequence>MIEIENLTVTYKDTPALDNINVTLSKSKIIGIVGPNGAGKSTLIKAVLNIIPSKGIIKIDNKLSKDQLGSVAYVEQKINIDYNFPIKVRECVSLGIYPKIGLFKNLNKSDWQKVDEALKLVGLEEFSNRQISELSGGQFQRVLMARCLVQEAKYIFLDEPFVGIDSVSEEIIMNTLRKLRDNGHTILIVHHDLRKVHAYFDEVLLLNKKLISYGNTKETFTRENLTHTYGTDLFFMGGGSND</sequence>
<dbReference type="Gene3D" id="3.40.50.300">
    <property type="entry name" value="P-loop containing nucleotide triphosphate hydrolases"/>
    <property type="match status" value="1"/>
</dbReference>
<comment type="similarity">
    <text evidence="1">Belongs to the ABC transporter superfamily.</text>
</comment>
<dbReference type="PANTHER" id="PTHR42734">
    <property type="entry name" value="METAL TRANSPORT SYSTEM ATP-BINDING PROTEIN TM_0124-RELATED"/>
    <property type="match status" value="1"/>
</dbReference>
<dbReference type="GO" id="GO:0005524">
    <property type="term" value="F:ATP binding"/>
    <property type="evidence" value="ECO:0007669"/>
    <property type="project" value="UniProtKB-KW"/>
</dbReference>
<name>A0A2N6SGL6_9BACL</name>
<organism evidence="6 7">
    <name type="scientific">Gemella sanguinis</name>
    <dbReference type="NCBI Taxonomy" id="84135"/>
    <lineage>
        <taxon>Bacteria</taxon>
        <taxon>Bacillati</taxon>
        <taxon>Bacillota</taxon>
        <taxon>Bacilli</taxon>
        <taxon>Bacillales</taxon>
        <taxon>Gemellaceae</taxon>
        <taxon>Gemella</taxon>
    </lineage>
</organism>
<proteinExistence type="inferred from homology"/>
<dbReference type="InterPro" id="IPR050153">
    <property type="entry name" value="Metal_Ion_Import_ABC"/>
</dbReference>
<dbReference type="RefSeq" id="WP_102189241.1">
    <property type="nucleotide sequence ID" value="NZ_CAUTAO010000006.1"/>
</dbReference>
<accession>A0A2N6SGL6</accession>
<evidence type="ECO:0000256" key="1">
    <source>
        <dbReference type="ARBA" id="ARBA00005417"/>
    </source>
</evidence>
<dbReference type="PROSITE" id="PS00211">
    <property type="entry name" value="ABC_TRANSPORTER_1"/>
    <property type="match status" value="1"/>
</dbReference>
<dbReference type="FunFam" id="3.40.50.300:FF:000134">
    <property type="entry name" value="Iron-enterobactin ABC transporter ATP-binding protein"/>
    <property type="match status" value="1"/>
</dbReference>
<keyword evidence="2" id="KW-0813">Transport</keyword>
<dbReference type="InterPro" id="IPR003593">
    <property type="entry name" value="AAA+_ATPase"/>
</dbReference>
<dbReference type="CDD" id="cd03235">
    <property type="entry name" value="ABC_Metallic_Cations"/>
    <property type="match status" value="1"/>
</dbReference>
<comment type="caution">
    <text evidence="6">The sequence shown here is derived from an EMBL/GenBank/DDBJ whole genome shotgun (WGS) entry which is preliminary data.</text>
</comment>
<evidence type="ECO:0000259" key="5">
    <source>
        <dbReference type="PROSITE" id="PS50893"/>
    </source>
</evidence>
<evidence type="ECO:0000256" key="3">
    <source>
        <dbReference type="ARBA" id="ARBA00022741"/>
    </source>
</evidence>
<dbReference type="SUPFAM" id="SSF52540">
    <property type="entry name" value="P-loop containing nucleoside triphosphate hydrolases"/>
    <property type="match status" value="1"/>
</dbReference>
<dbReference type="PANTHER" id="PTHR42734:SF5">
    <property type="entry name" value="IRON TRANSPORT SYSTEM ATP-BINDING PROTEIN HI_0361-RELATED"/>
    <property type="match status" value="1"/>
</dbReference>
<protein>
    <submittedName>
        <fullName evidence="6">Manganese ABC transporter ATP-binding protein</fullName>
    </submittedName>
</protein>
<dbReference type="GO" id="GO:0016887">
    <property type="term" value="F:ATP hydrolysis activity"/>
    <property type="evidence" value="ECO:0007669"/>
    <property type="project" value="InterPro"/>
</dbReference>
<reference evidence="6 7" key="1">
    <citation type="submission" date="2017-09" db="EMBL/GenBank/DDBJ databases">
        <title>Bacterial strain isolated from the female urinary microbiota.</title>
        <authorList>
            <person name="Thomas-White K."/>
            <person name="Kumar N."/>
            <person name="Forster S."/>
            <person name="Putonti C."/>
            <person name="Lawley T."/>
            <person name="Wolfe A.J."/>
        </authorList>
    </citation>
    <scope>NUCLEOTIDE SEQUENCE [LARGE SCALE GENOMIC DNA]</scope>
    <source>
        <strain evidence="6 7">UMB0186</strain>
    </source>
</reference>
<dbReference type="PROSITE" id="PS50893">
    <property type="entry name" value="ABC_TRANSPORTER_2"/>
    <property type="match status" value="1"/>
</dbReference>
<evidence type="ECO:0000313" key="6">
    <source>
        <dbReference type="EMBL" id="PMC53061.1"/>
    </source>
</evidence>
<evidence type="ECO:0000313" key="7">
    <source>
        <dbReference type="Proteomes" id="UP000235670"/>
    </source>
</evidence>
<keyword evidence="3" id="KW-0547">Nucleotide-binding</keyword>
<evidence type="ECO:0000256" key="4">
    <source>
        <dbReference type="ARBA" id="ARBA00022840"/>
    </source>
</evidence>
<dbReference type="InterPro" id="IPR027417">
    <property type="entry name" value="P-loop_NTPase"/>
</dbReference>
<dbReference type="Pfam" id="PF00005">
    <property type="entry name" value="ABC_tran"/>
    <property type="match status" value="1"/>
</dbReference>
<dbReference type="InterPro" id="IPR017871">
    <property type="entry name" value="ABC_transporter-like_CS"/>
</dbReference>
<dbReference type="AlphaFoldDB" id="A0A2N6SGL6"/>
<gene>
    <name evidence="6" type="ORF">CJ218_00510</name>
</gene>
<dbReference type="InterPro" id="IPR003439">
    <property type="entry name" value="ABC_transporter-like_ATP-bd"/>
</dbReference>
<dbReference type="Proteomes" id="UP000235670">
    <property type="component" value="Unassembled WGS sequence"/>
</dbReference>